<protein>
    <submittedName>
        <fullName evidence="1">Glutamate-cysteine ligase</fullName>
    </submittedName>
</protein>
<accession>A0ABY1AAS6</accession>
<keyword evidence="1" id="KW-0436">Ligase</keyword>
<evidence type="ECO:0000313" key="2">
    <source>
        <dbReference type="Proteomes" id="UP000182089"/>
    </source>
</evidence>
<dbReference type="Proteomes" id="UP000182089">
    <property type="component" value="Unassembled WGS sequence"/>
</dbReference>
<name>A0ABY1AAS6_9LACO</name>
<sequence length="673" mass="75329">MKFDEIGNVMQRENLIEALNNITWKVSRPRQVVTANLKLAVLPVEKKTPCLVTDKSTLTLTTRSWLNAAKTLEDINLQEDIIQKELPQNTFLWTVSNRLAKKGPKSVPAFLLRVPEGLFQALYEAEFKQTQVGYLTFRNQVYLKVLRGFVANRWFLEKIFGLSPYDFAKGEVEGKAAPKRTASNALDLAEEKQASSLNYLSIDKYLQTTDGENTDKIMPYGAYLQLDELKTKGIQALKIEALDYDLTKRGGINLLMLTTLELMAGYFLMMESVSQEDIDQGRILAQQTALESPYAKDNLKQAQLFLAELAHFAAQVPYANAQKTLDSLAYRLKSPENTPAAKFLLNLGNYTAQTFILNQSKNDRQHPQTVALDTNSYRLLAEALLAGEDYQLILNEEGIIQVKNKLVKHGLQTSSNSALMTELWQNKQVAKALVQNAGFTTLEDVEIHSKAEFEKYFPQFEGLAVVVKNARNLSDEKTMLFRLPPAKETLWNCVQAYLKAGQVPLIEAVIPGSTYRALFFQDELLSVVERLPKSVVGDGHKTLSQLITLKNLTLGASEKATLAVQGWGMDTIIPRGTEVLLRYDATVGTGCRSLEVLDELDSSYVKPLKALAQALKLHDGALDVVIPNIYQPFNPKEAKMLIFLSAHPTTPLEMHENVVFGPQNIAVKILERL</sequence>
<comment type="caution">
    <text evidence="1">The sequence shown here is derived from an EMBL/GenBank/DDBJ whole genome shotgun (WGS) entry which is preliminary data.</text>
</comment>
<dbReference type="EMBL" id="FOCC01000004">
    <property type="protein sequence ID" value="SEM56131.1"/>
    <property type="molecule type" value="Genomic_DNA"/>
</dbReference>
<dbReference type="Gene3D" id="3.30.590.20">
    <property type="match status" value="1"/>
</dbReference>
<reference evidence="1 2" key="1">
    <citation type="submission" date="2016-10" db="EMBL/GenBank/DDBJ databases">
        <authorList>
            <person name="Varghese N."/>
            <person name="Submissions S."/>
        </authorList>
    </citation>
    <scope>NUCLEOTIDE SEQUENCE [LARGE SCALE GENOMIC DNA]</scope>
    <source>
        <strain evidence="1 2">WC1T17</strain>
    </source>
</reference>
<proteinExistence type="predicted"/>
<dbReference type="GO" id="GO:0016874">
    <property type="term" value="F:ligase activity"/>
    <property type="evidence" value="ECO:0007669"/>
    <property type="project" value="UniProtKB-KW"/>
</dbReference>
<dbReference type="SUPFAM" id="SSF56059">
    <property type="entry name" value="Glutathione synthetase ATP-binding domain-like"/>
    <property type="match status" value="1"/>
</dbReference>
<dbReference type="InterPro" id="IPR014746">
    <property type="entry name" value="Gln_synth/guanido_kin_cat_dom"/>
</dbReference>
<evidence type="ECO:0000313" key="1">
    <source>
        <dbReference type="EMBL" id="SEM56131.1"/>
    </source>
</evidence>
<organism evidence="1 2">
    <name type="scientific">Ligilactobacillus ruminis</name>
    <dbReference type="NCBI Taxonomy" id="1623"/>
    <lineage>
        <taxon>Bacteria</taxon>
        <taxon>Bacillati</taxon>
        <taxon>Bacillota</taxon>
        <taxon>Bacilli</taxon>
        <taxon>Lactobacillales</taxon>
        <taxon>Lactobacillaceae</taxon>
        <taxon>Ligilactobacillus</taxon>
    </lineage>
</organism>
<dbReference type="SUPFAM" id="SSF55931">
    <property type="entry name" value="Glutamine synthetase/guanido kinase"/>
    <property type="match status" value="1"/>
</dbReference>
<gene>
    <name evidence="1" type="ORF">SAMN05216431_104115</name>
</gene>